<dbReference type="STRING" id="1137993.SAMN05660209_00139"/>
<dbReference type="SUPFAM" id="SSF53850">
    <property type="entry name" value="Periplasmic binding protein-like II"/>
    <property type="match status" value="1"/>
</dbReference>
<proteinExistence type="inferred from homology"/>
<evidence type="ECO:0000313" key="8">
    <source>
        <dbReference type="EMBL" id="SDX31761.1"/>
    </source>
</evidence>
<dbReference type="GO" id="GO:0016020">
    <property type="term" value="C:membrane"/>
    <property type="evidence" value="ECO:0007669"/>
    <property type="project" value="UniProtKB-SubCell"/>
</dbReference>
<dbReference type="AlphaFoldDB" id="A0A1H3AQS6"/>
<comment type="similarity">
    <text evidence="2">Belongs to the NlpA lipoprotein family.</text>
</comment>
<organism evidence="8 9">
    <name type="scientific">Geodermatophilus africanus</name>
    <dbReference type="NCBI Taxonomy" id="1137993"/>
    <lineage>
        <taxon>Bacteria</taxon>
        <taxon>Bacillati</taxon>
        <taxon>Actinomycetota</taxon>
        <taxon>Actinomycetes</taxon>
        <taxon>Geodermatophilales</taxon>
        <taxon>Geodermatophilaceae</taxon>
        <taxon>Geodermatophilus</taxon>
    </lineage>
</organism>
<feature type="compositionally biased region" description="Basic residues" evidence="7">
    <location>
        <begin position="355"/>
        <end position="364"/>
    </location>
</feature>
<dbReference type="RefSeq" id="WP_244522262.1">
    <property type="nucleotide sequence ID" value="NZ_FNOT01000001.1"/>
</dbReference>
<keyword evidence="4" id="KW-0472">Membrane</keyword>
<evidence type="ECO:0000256" key="7">
    <source>
        <dbReference type="SAM" id="MobiDB-lite"/>
    </source>
</evidence>
<feature type="compositionally biased region" description="Basic and acidic residues" evidence="7">
    <location>
        <begin position="366"/>
        <end position="375"/>
    </location>
</feature>
<keyword evidence="3" id="KW-0732">Signal</keyword>
<evidence type="ECO:0000256" key="1">
    <source>
        <dbReference type="ARBA" id="ARBA00004635"/>
    </source>
</evidence>
<dbReference type="PANTHER" id="PTHR30429:SF0">
    <property type="entry name" value="METHIONINE-BINDING LIPOPROTEIN METQ"/>
    <property type="match status" value="1"/>
</dbReference>
<feature type="region of interest" description="Disordered" evidence="7">
    <location>
        <begin position="179"/>
        <end position="199"/>
    </location>
</feature>
<evidence type="ECO:0000256" key="4">
    <source>
        <dbReference type="ARBA" id="ARBA00023136"/>
    </source>
</evidence>
<reference evidence="9" key="1">
    <citation type="submission" date="2016-10" db="EMBL/GenBank/DDBJ databases">
        <authorList>
            <person name="Varghese N."/>
            <person name="Submissions S."/>
        </authorList>
    </citation>
    <scope>NUCLEOTIDE SEQUENCE [LARGE SCALE GENOMIC DNA]</scope>
    <source>
        <strain evidence="9">DSM 45422</strain>
    </source>
</reference>
<dbReference type="InterPro" id="IPR004872">
    <property type="entry name" value="Lipoprotein_NlpA"/>
</dbReference>
<keyword evidence="6 8" id="KW-0449">Lipoprotein</keyword>
<evidence type="ECO:0000256" key="3">
    <source>
        <dbReference type="ARBA" id="ARBA00022729"/>
    </source>
</evidence>
<dbReference type="SUPFAM" id="SSF53383">
    <property type="entry name" value="PLP-dependent transferases"/>
    <property type="match status" value="1"/>
</dbReference>
<dbReference type="EMBL" id="FNOT01000001">
    <property type="protein sequence ID" value="SDX31761.1"/>
    <property type="molecule type" value="Genomic_DNA"/>
</dbReference>
<evidence type="ECO:0000256" key="6">
    <source>
        <dbReference type="ARBA" id="ARBA00023288"/>
    </source>
</evidence>
<evidence type="ECO:0000256" key="5">
    <source>
        <dbReference type="ARBA" id="ARBA00023139"/>
    </source>
</evidence>
<dbReference type="Proteomes" id="UP000198921">
    <property type="component" value="Unassembled WGS sequence"/>
</dbReference>
<dbReference type="Pfam" id="PF03180">
    <property type="entry name" value="Lipoprotein_9"/>
    <property type="match status" value="1"/>
</dbReference>
<protein>
    <submittedName>
        <fullName evidence="8">Lipoprotein, YaeC family</fullName>
    </submittedName>
</protein>
<sequence>MPDGRGPPRDRRSPGGLEALGIYSESLTDLAALPDGATVAIPNDPTNAARALRLLEANGLLTLADTGDAAPTSLDVEGNPEDLQISEVEAAQVPRSLADVDIAVINGNYAIEADLVPAEDALALEEAEGTPNANLLVVRTGTQDDERIQQLEELLHSDEVRQFIEQTYEGAVVPAVGRTVTSPGAFSDPDGPGRDGEPCRGAACDDPAVADLRTLLADVAARAAEYRAGVRDVAVFPRGEPAAAVRAGLGSLRDEGADPAAVLAELAAAAEPGLVATTGPRSFRFVVGGALDSATAADVPAVAGAQPASDAVTYRSTTEADVDRAVRAVAAAWGAPGERDGRVSPPVDPPPPRTPGRRRTRAGRTRWPDRRSSRW</sequence>
<comment type="subcellular location">
    <subcellularLocation>
        <location evidence="1">Membrane</location>
        <topology evidence="1">Lipid-anchor</topology>
    </subcellularLocation>
</comment>
<evidence type="ECO:0000313" key="9">
    <source>
        <dbReference type="Proteomes" id="UP000198921"/>
    </source>
</evidence>
<feature type="region of interest" description="Disordered" evidence="7">
    <location>
        <begin position="333"/>
        <end position="375"/>
    </location>
</feature>
<gene>
    <name evidence="8" type="ORF">SAMN05660209_00139</name>
</gene>
<accession>A0A1H3AQS6</accession>
<name>A0A1H3AQS6_9ACTN</name>
<dbReference type="PANTHER" id="PTHR30429">
    <property type="entry name" value="D-METHIONINE-BINDING LIPOPROTEIN METQ"/>
    <property type="match status" value="1"/>
</dbReference>
<dbReference type="InterPro" id="IPR015424">
    <property type="entry name" value="PyrdxlP-dep_Trfase"/>
</dbReference>
<keyword evidence="9" id="KW-1185">Reference proteome</keyword>
<dbReference type="Gene3D" id="3.40.190.10">
    <property type="entry name" value="Periplasmic binding protein-like II"/>
    <property type="match status" value="1"/>
</dbReference>
<evidence type="ECO:0000256" key="2">
    <source>
        <dbReference type="ARBA" id="ARBA00008973"/>
    </source>
</evidence>
<keyword evidence="5" id="KW-0564">Palmitate</keyword>